<keyword evidence="4" id="KW-0786">Thiamine pyrophosphate</keyword>
<feature type="non-terminal residue" evidence="5">
    <location>
        <position position="1"/>
    </location>
</feature>
<dbReference type="PANTHER" id="PTHR23152:SF4">
    <property type="entry name" value="2-OXOADIPATE DEHYDROGENASE COMPLEX COMPONENT E1"/>
    <property type="match status" value="1"/>
</dbReference>
<proteinExistence type="inferred from homology"/>
<comment type="caution">
    <text evidence="5">The sequence shown here is derived from an EMBL/GenBank/DDBJ whole genome shotgun (WGS) entry which is preliminary data.</text>
</comment>
<evidence type="ECO:0000256" key="3">
    <source>
        <dbReference type="ARBA" id="ARBA00023002"/>
    </source>
</evidence>
<dbReference type="EMBL" id="JAMKFB020000025">
    <property type="protein sequence ID" value="KAL0155926.1"/>
    <property type="molecule type" value="Genomic_DNA"/>
</dbReference>
<keyword evidence="3" id="KW-0560">Oxidoreductase</keyword>
<dbReference type="InterPro" id="IPR011603">
    <property type="entry name" value="2oxoglutarate_DH_E1"/>
</dbReference>
<sequence>IPDSYANQLIAEGLMTEEERGQIKTTYYAMLNDRLNNMTLYSPPPTNLQGRWGDLVEPQNRVSFWDTGVALPLLQFVGAKSVDIPEEIQLHSHLRKTHVQ</sequence>
<dbReference type="AlphaFoldDB" id="A0ABD0N4T3"/>
<evidence type="ECO:0000256" key="4">
    <source>
        <dbReference type="ARBA" id="ARBA00023052"/>
    </source>
</evidence>
<evidence type="ECO:0000313" key="6">
    <source>
        <dbReference type="Proteomes" id="UP001529510"/>
    </source>
</evidence>
<dbReference type="PANTHER" id="PTHR23152">
    <property type="entry name" value="2-OXOGLUTARATE DEHYDROGENASE"/>
    <property type="match status" value="1"/>
</dbReference>
<comment type="similarity">
    <text evidence="2">Belongs to the alpha-ketoglutarate dehydrogenase family.</text>
</comment>
<reference evidence="5 6" key="1">
    <citation type="submission" date="2024-05" db="EMBL/GenBank/DDBJ databases">
        <title>Genome sequencing and assembly of Indian major carp, Cirrhinus mrigala (Hamilton, 1822).</title>
        <authorList>
            <person name="Mohindra V."/>
            <person name="Chowdhury L.M."/>
            <person name="Lal K."/>
            <person name="Jena J.K."/>
        </authorList>
    </citation>
    <scope>NUCLEOTIDE SEQUENCE [LARGE SCALE GENOMIC DNA]</scope>
    <source>
        <strain evidence="5">CM1030</strain>
        <tissue evidence="5">Blood</tissue>
    </source>
</reference>
<feature type="non-terminal residue" evidence="5">
    <location>
        <position position="100"/>
    </location>
</feature>
<organism evidence="5 6">
    <name type="scientific">Cirrhinus mrigala</name>
    <name type="common">Mrigala</name>
    <dbReference type="NCBI Taxonomy" id="683832"/>
    <lineage>
        <taxon>Eukaryota</taxon>
        <taxon>Metazoa</taxon>
        <taxon>Chordata</taxon>
        <taxon>Craniata</taxon>
        <taxon>Vertebrata</taxon>
        <taxon>Euteleostomi</taxon>
        <taxon>Actinopterygii</taxon>
        <taxon>Neopterygii</taxon>
        <taxon>Teleostei</taxon>
        <taxon>Ostariophysi</taxon>
        <taxon>Cypriniformes</taxon>
        <taxon>Cyprinidae</taxon>
        <taxon>Labeoninae</taxon>
        <taxon>Labeonini</taxon>
        <taxon>Cirrhinus</taxon>
    </lineage>
</organism>
<dbReference type="Proteomes" id="UP001529510">
    <property type="component" value="Unassembled WGS sequence"/>
</dbReference>
<evidence type="ECO:0000256" key="1">
    <source>
        <dbReference type="ARBA" id="ARBA00001964"/>
    </source>
</evidence>
<evidence type="ECO:0000313" key="5">
    <source>
        <dbReference type="EMBL" id="KAL0155926.1"/>
    </source>
</evidence>
<gene>
    <name evidence="5" type="ORF">M9458_050189</name>
</gene>
<accession>A0ABD0N4T3</accession>
<name>A0ABD0N4T3_CIRMR</name>
<keyword evidence="6" id="KW-1185">Reference proteome</keyword>
<protein>
    <submittedName>
        <fullName evidence="5">Uncharacterized protein</fullName>
    </submittedName>
</protein>
<evidence type="ECO:0000256" key="2">
    <source>
        <dbReference type="ARBA" id="ARBA00006936"/>
    </source>
</evidence>
<dbReference type="GO" id="GO:0016491">
    <property type="term" value="F:oxidoreductase activity"/>
    <property type="evidence" value="ECO:0007669"/>
    <property type="project" value="UniProtKB-KW"/>
</dbReference>
<comment type="cofactor">
    <cofactor evidence="1">
        <name>thiamine diphosphate</name>
        <dbReference type="ChEBI" id="CHEBI:58937"/>
    </cofactor>
</comment>